<dbReference type="InterPro" id="IPR016163">
    <property type="entry name" value="Ald_DH_C"/>
</dbReference>
<dbReference type="SUPFAM" id="SSF53720">
    <property type="entry name" value="ALDH-like"/>
    <property type="match status" value="1"/>
</dbReference>
<name>A0A173LH17_9ACTN</name>
<evidence type="ECO:0000313" key="10">
    <source>
        <dbReference type="EMBL" id="ANI91545.1"/>
    </source>
</evidence>
<evidence type="ECO:0000256" key="5">
    <source>
        <dbReference type="PIRSR" id="PIRSR036492-1"/>
    </source>
</evidence>
<sequence>MTTTDATSGVTNDHNGSGAIPGGATARELSLGQILAIQQQAQREDPQPSAKVRRDRISRLKQLVLDNAAEFAAALQEDYGSRPEALSTLTDIAASMPDLDHQRGHVAKWMKPDVVSRALSKVGFHQEVRHEPKGVVGVMGPWNFPLYLTIVPAGSALGAGNRVMIRPSSSTPRTTELLCSLGPKYFPVEELAFAGPEHGRGADFSVLDFDHLFFTGSPRVGRSVAADAAANLTPVTLELGGKNPVVVDPEADIAEAAANVAGSRMVNGGQVCVCPDYVFVPRSRLEEFCDTVLATWESKFGAISGNPEYTATINGSNFTRIVGLIDDARAKGATVRQAVPDGEELPNAVERKIAPTLITGVTDEMEIAGDEVFGPVLSVFAYDDIAEAVEYIGARPDPLVLYWYGERGPRFDYVVGHTRSGNVYGNNFGIGMVSSAVPFGGSGQSGMGSYHGKWGFDTFSRDRAVAVSHFDYNVGDFMTPPFDAAAKRQASLFLKAMTLRTKFLG</sequence>
<reference evidence="10 11" key="1">
    <citation type="submission" date="2016-06" db="EMBL/GenBank/DDBJ databases">
        <title>Complete genome sequence of a saline-alkali tolerant type strain Dietzia timorensis ID05-A0528T.</title>
        <authorList>
            <person name="Wu X."/>
        </authorList>
    </citation>
    <scope>NUCLEOTIDE SEQUENCE [LARGE SCALE GENOMIC DNA]</scope>
    <source>
        <strain evidence="10 11">ID05-A0528</strain>
    </source>
</reference>
<organism evidence="10 11">
    <name type="scientific">Dietzia timorensis</name>
    <dbReference type="NCBI Taxonomy" id="499555"/>
    <lineage>
        <taxon>Bacteria</taxon>
        <taxon>Bacillati</taxon>
        <taxon>Actinomycetota</taxon>
        <taxon>Actinomycetes</taxon>
        <taxon>Mycobacteriales</taxon>
        <taxon>Dietziaceae</taxon>
        <taxon>Dietzia</taxon>
    </lineage>
</organism>
<dbReference type="PANTHER" id="PTHR43570">
    <property type="entry name" value="ALDEHYDE DEHYDROGENASE"/>
    <property type="match status" value="1"/>
</dbReference>
<comment type="similarity">
    <text evidence="1 4 7">Belongs to the aldehyde dehydrogenase family.</text>
</comment>
<dbReference type="Gene3D" id="3.40.309.10">
    <property type="entry name" value="Aldehyde Dehydrogenase, Chain A, domain 2"/>
    <property type="match status" value="1"/>
</dbReference>
<dbReference type="AlphaFoldDB" id="A0A173LH17"/>
<dbReference type="InterPro" id="IPR029510">
    <property type="entry name" value="Ald_DH_CS_GLU"/>
</dbReference>
<dbReference type="InterPro" id="IPR012394">
    <property type="entry name" value="Aldehyde_DH_NAD(P)"/>
</dbReference>
<evidence type="ECO:0000313" key="11">
    <source>
        <dbReference type="Proteomes" id="UP000186104"/>
    </source>
</evidence>
<keyword evidence="3" id="KW-0520">NAD</keyword>
<protein>
    <recommendedName>
        <fullName evidence="4">Aldehyde dehydrogenase</fullName>
    </recommendedName>
</protein>
<feature type="active site" evidence="5">
    <location>
        <position position="272"/>
    </location>
</feature>
<evidence type="ECO:0000256" key="6">
    <source>
        <dbReference type="PROSITE-ProRule" id="PRU10007"/>
    </source>
</evidence>
<dbReference type="RefSeq" id="WP_082908381.1">
    <property type="nucleotide sequence ID" value="NZ_CP015961.1"/>
</dbReference>
<dbReference type="GO" id="GO:0004029">
    <property type="term" value="F:aldehyde dehydrogenase (NAD+) activity"/>
    <property type="evidence" value="ECO:0007669"/>
    <property type="project" value="TreeGrafter"/>
</dbReference>
<accession>A0A173LH17</accession>
<dbReference type="InterPro" id="IPR015590">
    <property type="entry name" value="Aldehyde_DH_dom"/>
</dbReference>
<feature type="domain" description="Aldehyde dehydrogenase" evidence="9">
    <location>
        <begin position="35"/>
        <end position="464"/>
    </location>
</feature>
<evidence type="ECO:0000256" key="3">
    <source>
        <dbReference type="ARBA" id="ARBA00023027"/>
    </source>
</evidence>
<dbReference type="OrthoDB" id="6882680at2"/>
<feature type="compositionally biased region" description="Polar residues" evidence="8">
    <location>
        <begin position="1"/>
        <end position="15"/>
    </location>
</feature>
<proteinExistence type="inferred from homology"/>
<evidence type="ECO:0000256" key="4">
    <source>
        <dbReference type="PIRNR" id="PIRNR036492"/>
    </source>
</evidence>
<gene>
    <name evidence="10" type="ORF">BJL86_0743</name>
</gene>
<keyword evidence="11" id="KW-1185">Reference proteome</keyword>
<dbReference type="InterPro" id="IPR016162">
    <property type="entry name" value="Ald_DH_N"/>
</dbReference>
<evidence type="ECO:0000256" key="1">
    <source>
        <dbReference type="ARBA" id="ARBA00009986"/>
    </source>
</evidence>
<dbReference type="PROSITE" id="PS00687">
    <property type="entry name" value="ALDEHYDE_DEHYDR_GLU"/>
    <property type="match status" value="1"/>
</dbReference>
<evidence type="ECO:0000259" key="9">
    <source>
        <dbReference type="Pfam" id="PF00171"/>
    </source>
</evidence>
<evidence type="ECO:0000256" key="2">
    <source>
        <dbReference type="ARBA" id="ARBA00023002"/>
    </source>
</evidence>
<dbReference type="KEGG" id="dtm:BJL86_0743"/>
<dbReference type="Proteomes" id="UP000186104">
    <property type="component" value="Chromosome"/>
</dbReference>
<dbReference type="PANTHER" id="PTHR43570:SF20">
    <property type="entry name" value="ALDEHYDE DEHYDROGENASE ALDX-RELATED"/>
    <property type="match status" value="1"/>
</dbReference>
<dbReference type="GO" id="GO:0006081">
    <property type="term" value="P:aldehyde metabolic process"/>
    <property type="evidence" value="ECO:0007669"/>
    <property type="project" value="InterPro"/>
</dbReference>
<dbReference type="Gene3D" id="3.40.605.10">
    <property type="entry name" value="Aldehyde Dehydrogenase, Chain A, domain 1"/>
    <property type="match status" value="1"/>
</dbReference>
<evidence type="ECO:0000256" key="8">
    <source>
        <dbReference type="SAM" id="MobiDB-lite"/>
    </source>
</evidence>
<dbReference type="InterPro" id="IPR016161">
    <property type="entry name" value="Ald_DH/histidinol_DH"/>
</dbReference>
<keyword evidence="2 4" id="KW-0560">Oxidoreductase</keyword>
<dbReference type="PIRSF" id="PIRSF036492">
    <property type="entry name" value="ALDH"/>
    <property type="match status" value="1"/>
</dbReference>
<feature type="active site" evidence="5 6">
    <location>
        <position position="238"/>
    </location>
</feature>
<dbReference type="STRING" id="499555.BJL86_0743"/>
<dbReference type="Pfam" id="PF00171">
    <property type="entry name" value="Aldedh"/>
    <property type="match status" value="1"/>
</dbReference>
<dbReference type="EMBL" id="CP015961">
    <property type="protein sequence ID" value="ANI91545.1"/>
    <property type="molecule type" value="Genomic_DNA"/>
</dbReference>
<feature type="region of interest" description="Disordered" evidence="8">
    <location>
        <begin position="1"/>
        <end position="24"/>
    </location>
</feature>
<dbReference type="GO" id="GO:0005737">
    <property type="term" value="C:cytoplasm"/>
    <property type="evidence" value="ECO:0007669"/>
    <property type="project" value="TreeGrafter"/>
</dbReference>
<evidence type="ECO:0000256" key="7">
    <source>
        <dbReference type="RuleBase" id="RU003345"/>
    </source>
</evidence>